<reference evidence="1 2" key="1">
    <citation type="submission" date="2019-01" db="EMBL/GenBank/DDBJ databases">
        <title>Spirosoma flava sp. nov., a propanil-degrading bacterium isolated from herbicide-contaminated soil.</title>
        <authorList>
            <person name="Zhang L."/>
            <person name="Jiang J.-D."/>
        </authorList>
    </citation>
    <scope>NUCLEOTIDE SEQUENCE [LARGE SCALE GENOMIC DNA]</scope>
    <source>
        <strain evidence="1 2">TY50</strain>
    </source>
</reference>
<dbReference type="Proteomes" id="UP000290407">
    <property type="component" value="Unassembled WGS sequence"/>
</dbReference>
<dbReference type="SUPFAM" id="SSF56112">
    <property type="entry name" value="Protein kinase-like (PK-like)"/>
    <property type="match status" value="1"/>
</dbReference>
<evidence type="ECO:0000313" key="2">
    <source>
        <dbReference type="Proteomes" id="UP000290407"/>
    </source>
</evidence>
<accession>A0A4Q2UNQ7</accession>
<name>A0A4Q2UNQ7_9BACT</name>
<dbReference type="Gene3D" id="1.10.510.10">
    <property type="entry name" value="Transferase(Phosphotransferase) domain 1"/>
    <property type="match status" value="1"/>
</dbReference>
<evidence type="ECO:0000313" key="1">
    <source>
        <dbReference type="EMBL" id="RYC71337.1"/>
    </source>
</evidence>
<dbReference type="InterPro" id="IPR011009">
    <property type="entry name" value="Kinase-like_dom_sf"/>
</dbReference>
<gene>
    <name evidence="1" type="ORF">EQG79_04120</name>
</gene>
<evidence type="ECO:0008006" key="3">
    <source>
        <dbReference type="Google" id="ProtNLM"/>
    </source>
</evidence>
<protein>
    <recommendedName>
        <fullName evidence="3">Protein kinase domain-containing protein</fullName>
    </recommendedName>
</protein>
<sequence length="177" mass="20586">MKYPRQLSAGANNAVIAVSKTEVAKLFTGDTRSDIGSEAEKIKFANTINDLVVRFIRLDYSEELQAEMLVMERIRPFDYRAYEIERRELWYDVFVDELTALHQAGFVHRDLKPRRRPGLSDLGGLAFDNILLTEHGLRLIDVGISALKWQVGERIFARYLDVEQTELVQFRDYFLNR</sequence>
<dbReference type="AlphaFoldDB" id="A0A4Q2UNQ7"/>
<proteinExistence type="predicted"/>
<dbReference type="EMBL" id="SBLB01000001">
    <property type="protein sequence ID" value="RYC71337.1"/>
    <property type="molecule type" value="Genomic_DNA"/>
</dbReference>
<dbReference type="RefSeq" id="WP_129600125.1">
    <property type="nucleotide sequence ID" value="NZ_SBLB01000001.1"/>
</dbReference>
<organism evidence="1 2">
    <name type="scientific">Spirosoma sordidisoli</name>
    <dbReference type="NCBI Taxonomy" id="2502893"/>
    <lineage>
        <taxon>Bacteria</taxon>
        <taxon>Pseudomonadati</taxon>
        <taxon>Bacteroidota</taxon>
        <taxon>Cytophagia</taxon>
        <taxon>Cytophagales</taxon>
        <taxon>Cytophagaceae</taxon>
        <taxon>Spirosoma</taxon>
    </lineage>
</organism>
<comment type="caution">
    <text evidence="1">The sequence shown here is derived from an EMBL/GenBank/DDBJ whole genome shotgun (WGS) entry which is preliminary data.</text>
</comment>
<keyword evidence="2" id="KW-1185">Reference proteome</keyword>